<dbReference type="InterPro" id="IPR045633">
    <property type="entry name" value="DUF6414"/>
</dbReference>
<gene>
    <name evidence="1" type="ORF">IM700_010075</name>
</gene>
<evidence type="ECO:0000313" key="2">
    <source>
        <dbReference type="Proteomes" id="UP001516620"/>
    </source>
</evidence>
<keyword evidence="2" id="KW-1185">Reference proteome</keyword>
<dbReference type="RefSeq" id="WP_193417404.1">
    <property type="nucleotide sequence ID" value="NZ_JADCNN020000007.1"/>
</dbReference>
<organism evidence="1 2">
    <name type="scientific">Paenibacillus rhizolycopersici</name>
    <dbReference type="NCBI Taxonomy" id="2780073"/>
    <lineage>
        <taxon>Bacteria</taxon>
        <taxon>Bacillati</taxon>
        <taxon>Bacillota</taxon>
        <taxon>Bacilli</taxon>
        <taxon>Bacillales</taxon>
        <taxon>Paenibacillaceae</taxon>
        <taxon>Paenibacillus</taxon>
    </lineage>
</organism>
<proteinExistence type="predicted"/>
<dbReference type="Pfam" id="PF19952">
    <property type="entry name" value="DUF6414"/>
    <property type="match status" value="1"/>
</dbReference>
<reference evidence="1 2" key="1">
    <citation type="submission" date="2021-01" db="EMBL/GenBank/DDBJ databases">
        <title>Paenibacillus sp.nov. isolated from the rhizosphere soil of tomato plant.</title>
        <authorList>
            <person name="Thin K.K."/>
            <person name="Zhang X."/>
            <person name="He S."/>
        </authorList>
    </citation>
    <scope>NUCLEOTIDE SEQUENCE [LARGE SCALE GENOMIC DNA]</scope>
    <source>
        <strain evidence="1 2">DXFW5</strain>
    </source>
</reference>
<evidence type="ECO:0000313" key="1">
    <source>
        <dbReference type="EMBL" id="MBM6995992.1"/>
    </source>
</evidence>
<evidence type="ECO:0008006" key="3">
    <source>
        <dbReference type="Google" id="ProtNLM"/>
    </source>
</evidence>
<accession>A0ABS2H3E5</accession>
<dbReference type="EMBL" id="JADCNN020000007">
    <property type="protein sequence ID" value="MBM6995992.1"/>
    <property type="molecule type" value="Genomic_DNA"/>
</dbReference>
<sequence length="292" mass="32795">MEERKLAIPIYLNQRIVFDLLAIVEEGFSQLQSIKTSEKNEKGTNADVSGEIGTKNVFAFLNLGLKSAIGRKDSKLAEKEVQEERVFTPASLFSKLRDSLIERKTLNVLDNKFTPDKLMPGAFVEFSGILKRNPMIAYMEGMIQMMEMAMLFTSQPKKQKPNTEQETITQMKKFTGMLKQAGSLDLISEIVNVPDMKAVIPVQLEYFSNESPADIIDGQFFVLGKIVRFIPEESNDFVNLLRGTPLAYLPEEVLTQVTSGFHEMSSQLTMEDDFTAKVHGPVLLIVPIAIYA</sequence>
<name>A0ABS2H3E5_9BACL</name>
<comment type="caution">
    <text evidence="1">The sequence shown here is derived from an EMBL/GenBank/DDBJ whole genome shotgun (WGS) entry which is preliminary data.</text>
</comment>
<dbReference type="Proteomes" id="UP001516620">
    <property type="component" value="Unassembled WGS sequence"/>
</dbReference>
<protein>
    <recommendedName>
        <fullName evidence="3">Flagellar motor switch protein FliM</fullName>
    </recommendedName>
</protein>